<sequence>MEALPDGGGGLTQGALRAAAVSKQHAAALGGLVAGDAPLSPDVGMESVASSFQVHDGGKSSEKSEPGADTVGSRATSPSQADSDSLGGGAEPATIFRNLPVNHATLKMLQEDVSQLSEEEANMHVTIWNRAELRKIAGNAAPLRRNLRKYLSRHPECEVFDGQDERLDPEVRASMVDNEHVPIWHRIERRKVTGNAAPLRKNLAKYLAKHPECEVYNGQDRVLAAVSTDADTTQVGAHSSALGIMGDRLMGRPVLGAVGTGPHSESAFSTSTSADFSNMNMRPRAGDAPAGGARTMRSSQPMPVGTSGMHTNPDSRHILVANPVRGDTRALSGLGTVFEGGADHVSVHFSYMHRDSSPIETAEMSFHQGLPQSLAQMTAGSSPLYFNPYGSPAADTNNAGSIGHYHNTMAMVAAANGQTSAHIQGVMAMHPTGASSPPSGMSYEQTMPWTTHPMHSFGTNTGWLGGGNHSGFPTGTSSLLGSSPRDYLYTGRTPEYWKSISTSANAAAAYFVMPQPLDSDPPMSEDERKDVTYRGTRLAEAPASALVPMDALEQCSTDMSCTAGRGPALRGEHAGEAHRTAAGGITGESALHSQRAMPHIDDTSRSSASALDASTSRFGTGAAGTGAGAAGASAALLPMADASEFELSPGNLLMLSSSPSDGARLETKPTTSRSKAQWKAPSGGLSSAGSARTTAASADTGAPVPGVSAMIPPRPRHPANR</sequence>
<dbReference type="SUPFAM" id="SSF160481">
    <property type="entry name" value="BRK domain-like"/>
    <property type="match status" value="2"/>
</dbReference>
<dbReference type="Proteomes" id="UP000007014">
    <property type="component" value="Chromosome 19"/>
</dbReference>
<reference evidence="7 8" key="2">
    <citation type="journal article" date="2007" name="BMC Biol.">
        <title>A 100%-complete sequence reveals unusually simple genomic features in the hot-spring red alga Cyanidioschyzon merolae.</title>
        <authorList>
            <person name="Nozaki H."/>
            <person name="Takano H."/>
            <person name="Misumi O."/>
            <person name="Terasawa K."/>
            <person name="Matsuzaki M."/>
            <person name="Maruyama S."/>
            <person name="Nishida K."/>
            <person name="Yagisawa F."/>
            <person name="Yoshida Y."/>
            <person name="Fujiwara T."/>
            <person name="Takio S."/>
            <person name="Tamura K."/>
            <person name="Chung S.J."/>
            <person name="Nakamura S."/>
            <person name="Kuroiwa H."/>
            <person name="Tanaka K."/>
            <person name="Sato N."/>
            <person name="Kuroiwa T."/>
        </authorList>
    </citation>
    <scope>NUCLEOTIDE SEQUENCE [LARGE SCALE GENOMIC DNA]</scope>
    <source>
        <strain evidence="7 8">10D</strain>
    </source>
</reference>
<protein>
    <recommendedName>
        <fullName evidence="6">BRK domain-containing protein</fullName>
    </recommendedName>
</protein>
<dbReference type="AlphaFoldDB" id="M1VLQ3"/>
<dbReference type="InterPro" id="IPR006576">
    <property type="entry name" value="BRK_domain"/>
</dbReference>
<keyword evidence="4" id="KW-0539">Nucleus</keyword>
<dbReference type="OrthoDB" id="5857104at2759"/>
<evidence type="ECO:0000256" key="4">
    <source>
        <dbReference type="ARBA" id="ARBA00023242"/>
    </source>
</evidence>
<dbReference type="HOGENOM" id="CLU_383761_0_0_1"/>
<organism evidence="7 8">
    <name type="scientific">Cyanidioschyzon merolae (strain NIES-3377 / 10D)</name>
    <name type="common">Unicellular red alga</name>
    <dbReference type="NCBI Taxonomy" id="280699"/>
    <lineage>
        <taxon>Eukaryota</taxon>
        <taxon>Rhodophyta</taxon>
        <taxon>Bangiophyceae</taxon>
        <taxon>Cyanidiales</taxon>
        <taxon>Cyanidiaceae</taxon>
        <taxon>Cyanidioschyzon</taxon>
    </lineage>
</organism>
<keyword evidence="3" id="KW-0804">Transcription</keyword>
<evidence type="ECO:0000256" key="5">
    <source>
        <dbReference type="SAM" id="MobiDB-lite"/>
    </source>
</evidence>
<comment type="subcellular location">
    <subcellularLocation>
        <location evidence="1">Nucleus</location>
    </subcellularLocation>
</comment>
<keyword evidence="8" id="KW-1185">Reference proteome</keyword>
<feature type="domain" description="BRK" evidence="6">
    <location>
        <begin position="178"/>
        <end position="215"/>
    </location>
</feature>
<dbReference type="GO" id="GO:0005634">
    <property type="term" value="C:nucleus"/>
    <property type="evidence" value="ECO:0007669"/>
    <property type="project" value="UniProtKB-SubCell"/>
</dbReference>
<evidence type="ECO:0000313" key="7">
    <source>
        <dbReference type="EMBL" id="BAM82678.1"/>
    </source>
</evidence>
<dbReference type="Pfam" id="PF07533">
    <property type="entry name" value="BRK"/>
    <property type="match status" value="1"/>
</dbReference>
<evidence type="ECO:0000256" key="3">
    <source>
        <dbReference type="ARBA" id="ARBA00023163"/>
    </source>
</evidence>
<feature type="compositionally biased region" description="Low complexity" evidence="5">
    <location>
        <begin position="680"/>
        <end position="702"/>
    </location>
</feature>
<accession>M1VLQ3</accession>
<dbReference type="GeneID" id="16997334"/>
<name>M1VLQ3_CYAM1</name>
<dbReference type="Gramene" id="CMS028CT">
    <property type="protein sequence ID" value="CMS028CT"/>
    <property type="gene ID" value="CMS028C"/>
</dbReference>
<evidence type="ECO:0000259" key="6">
    <source>
        <dbReference type="Pfam" id="PF07533"/>
    </source>
</evidence>
<reference evidence="7 8" key="1">
    <citation type="journal article" date="2004" name="Nature">
        <title>Genome sequence of the ultrasmall unicellular red alga Cyanidioschyzon merolae 10D.</title>
        <authorList>
            <person name="Matsuzaki M."/>
            <person name="Misumi O."/>
            <person name="Shin-i T."/>
            <person name="Maruyama S."/>
            <person name="Takahara M."/>
            <person name="Miyagishima S."/>
            <person name="Mori T."/>
            <person name="Nishida K."/>
            <person name="Yagisawa F."/>
            <person name="Nishida K."/>
            <person name="Yoshida Y."/>
            <person name="Nishimura Y."/>
            <person name="Nakao S."/>
            <person name="Kobayashi T."/>
            <person name="Momoyama Y."/>
            <person name="Higashiyama T."/>
            <person name="Minoda A."/>
            <person name="Sano M."/>
            <person name="Nomoto H."/>
            <person name="Oishi K."/>
            <person name="Hayashi H."/>
            <person name="Ohta F."/>
            <person name="Nishizaka S."/>
            <person name="Haga S."/>
            <person name="Miura S."/>
            <person name="Morishita T."/>
            <person name="Kabeya Y."/>
            <person name="Terasawa K."/>
            <person name="Suzuki Y."/>
            <person name="Ishii Y."/>
            <person name="Asakawa S."/>
            <person name="Takano H."/>
            <person name="Ohta N."/>
            <person name="Kuroiwa H."/>
            <person name="Tanaka K."/>
            <person name="Shimizu N."/>
            <person name="Sugano S."/>
            <person name="Sato N."/>
            <person name="Nozaki H."/>
            <person name="Ogasawara N."/>
            <person name="Kohara Y."/>
            <person name="Kuroiwa T."/>
        </authorList>
    </citation>
    <scope>NUCLEOTIDE SEQUENCE [LARGE SCALE GENOMIC DNA]</scope>
    <source>
        <strain evidence="7 8">10D</strain>
    </source>
</reference>
<keyword evidence="2" id="KW-0805">Transcription regulation</keyword>
<dbReference type="EMBL" id="AP006501">
    <property type="protein sequence ID" value="BAM82678.1"/>
    <property type="molecule type" value="Genomic_DNA"/>
</dbReference>
<evidence type="ECO:0000313" key="8">
    <source>
        <dbReference type="Proteomes" id="UP000007014"/>
    </source>
</evidence>
<feature type="region of interest" description="Disordered" evidence="5">
    <location>
        <begin position="258"/>
        <end position="312"/>
    </location>
</feature>
<feature type="region of interest" description="Disordered" evidence="5">
    <location>
        <begin position="656"/>
        <end position="721"/>
    </location>
</feature>
<dbReference type="InterPro" id="IPR037259">
    <property type="entry name" value="BRK_sf"/>
</dbReference>
<feature type="region of interest" description="Disordered" evidence="5">
    <location>
        <begin position="51"/>
        <end position="93"/>
    </location>
</feature>
<dbReference type="Gene3D" id="3.40.5.120">
    <property type="match status" value="2"/>
</dbReference>
<feature type="compositionally biased region" description="Low complexity" evidence="5">
    <location>
        <begin position="264"/>
        <end position="294"/>
    </location>
</feature>
<gene>
    <name evidence="7" type="ORF">CYME_CMS028C</name>
</gene>
<feature type="compositionally biased region" description="Polar residues" evidence="5">
    <location>
        <begin position="73"/>
        <end position="83"/>
    </location>
</feature>
<feature type="compositionally biased region" description="Basic and acidic residues" evidence="5">
    <location>
        <begin position="56"/>
        <end position="66"/>
    </location>
</feature>
<dbReference type="RefSeq" id="XP_005538714.1">
    <property type="nucleotide sequence ID" value="XM_005538657.1"/>
</dbReference>
<dbReference type="KEGG" id="cme:CYME_CMS028C"/>
<proteinExistence type="predicted"/>
<evidence type="ECO:0000256" key="1">
    <source>
        <dbReference type="ARBA" id="ARBA00004123"/>
    </source>
</evidence>
<evidence type="ECO:0000256" key="2">
    <source>
        <dbReference type="ARBA" id="ARBA00023015"/>
    </source>
</evidence>